<evidence type="ECO:0000256" key="6">
    <source>
        <dbReference type="RuleBase" id="RU004020"/>
    </source>
</evidence>
<evidence type="ECO:0000256" key="4">
    <source>
        <dbReference type="ARBA" id="ARBA00023163"/>
    </source>
</evidence>
<feature type="region of interest" description="Disordered" evidence="8">
    <location>
        <begin position="378"/>
        <end position="400"/>
    </location>
</feature>
<feature type="domain" description="HSF-type DNA-binding" evidence="9">
    <location>
        <begin position="93"/>
        <end position="198"/>
    </location>
</feature>
<keyword evidence="5" id="KW-0539">Nucleus</keyword>
<evidence type="ECO:0000256" key="2">
    <source>
        <dbReference type="ARBA" id="ARBA00023015"/>
    </source>
</evidence>
<keyword evidence="7" id="KW-0175">Coiled coil</keyword>
<evidence type="ECO:0000256" key="7">
    <source>
        <dbReference type="SAM" id="Coils"/>
    </source>
</evidence>
<dbReference type="PRINTS" id="PR00056">
    <property type="entry name" value="HSFDOMAIN"/>
</dbReference>
<feature type="compositionally biased region" description="Polar residues" evidence="8">
    <location>
        <begin position="281"/>
        <end position="292"/>
    </location>
</feature>
<dbReference type="Pfam" id="PF00447">
    <property type="entry name" value="HSF_DNA-bind"/>
    <property type="match status" value="1"/>
</dbReference>
<dbReference type="EMBL" id="HBKQ01056382">
    <property type="protein sequence ID" value="CAE2282805.1"/>
    <property type="molecule type" value="Transcribed_RNA"/>
</dbReference>
<dbReference type="AlphaFoldDB" id="A0A7S4K3G1"/>
<feature type="region of interest" description="Disordered" evidence="8">
    <location>
        <begin position="259"/>
        <end position="361"/>
    </location>
</feature>
<feature type="compositionally biased region" description="Polar residues" evidence="8">
    <location>
        <begin position="346"/>
        <end position="356"/>
    </location>
</feature>
<feature type="compositionally biased region" description="Low complexity" evidence="8">
    <location>
        <begin position="541"/>
        <end position="551"/>
    </location>
</feature>
<dbReference type="SUPFAM" id="SSF46785">
    <property type="entry name" value="Winged helix' DNA-binding domain"/>
    <property type="match status" value="1"/>
</dbReference>
<feature type="compositionally biased region" description="Low complexity" evidence="8">
    <location>
        <begin position="260"/>
        <end position="280"/>
    </location>
</feature>
<dbReference type="GO" id="GO:0043565">
    <property type="term" value="F:sequence-specific DNA binding"/>
    <property type="evidence" value="ECO:0007669"/>
    <property type="project" value="InterPro"/>
</dbReference>
<evidence type="ECO:0000256" key="1">
    <source>
        <dbReference type="ARBA" id="ARBA00004123"/>
    </source>
</evidence>
<dbReference type="Gene3D" id="1.10.10.10">
    <property type="entry name" value="Winged helix-like DNA-binding domain superfamily/Winged helix DNA-binding domain"/>
    <property type="match status" value="1"/>
</dbReference>
<feature type="coiled-coil region" evidence="7">
    <location>
        <begin position="207"/>
        <end position="234"/>
    </location>
</feature>
<reference evidence="10" key="1">
    <citation type="submission" date="2021-01" db="EMBL/GenBank/DDBJ databases">
        <authorList>
            <person name="Corre E."/>
            <person name="Pelletier E."/>
            <person name="Niang G."/>
            <person name="Scheremetjew M."/>
            <person name="Finn R."/>
            <person name="Kale V."/>
            <person name="Holt S."/>
            <person name="Cochrane G."/>
            <person name="Meng A."/>
            <person name="Brown T."/>
            <person name="Cohen L."/>
        </authorList>
    </citation>
    <scope>NUCLEOTIDE SEQUENCE</scope>
    <source>
        <strain evidence="10">Isolate 1302-5</strain>
    </source>
</reference>
<dbReference type="FunFam" id="1.10.10.10:FF:000027">
    <property type="entry name" value="Heat shock transcription factor 1"/>
    <property type="match status" value="1"/>
</dbReference>
<evidence type="ECO:0000313" key="10">
    <source>
        <dbReference type="EMBL" id="CAE2282805.1"/>
    </source>
</evidence>
<keyword evidence="3" id="KW-0238">DNA-binding</keyword>
<evidence type="ECO:0000256" key="5">
    <source>
        <dbReference type="ARBA" id="ARBA00023242"/>
    </source>
</evidence>
<keyword evidence="4" id="KW-0804">Transcription</keyword>
<accession>A0A7S4K3G1</accession>
<dbReference type="InterPro" id="IPR036388">
    <property type="entry name" value="WH-like_DNA-bd_sf"/>
</dbReference>
<dbReference type="PANTHER" id="PTHR10015">
    <property type="entry name" value="HEAT SHOCK TRANSCRIPTION FACTOR"/>
    <property type="match status" value="1"/>
</dbReference>
<dbReference type="GO" id="GO:0005634">
    <property type="term" value="C:nucleus"/>
    <property type="evidence" value="ECO:0007669"/>
    <property type="project" value="UniProtKB-SubCell"/>
</dbReference>
<organism evidence="10">
    <name type="scientific">Odontella aurita</name>
    <dbReference type="NCBI Taxonomy" id="265563"/>
    <lineage>
        <taxon>Eukaryota</taxon>
        <taxon>Sar</taxon>
        <taxon>Stramenopiles</taxon>
        <taxon>Ochrophyta</taxon>
        <taxon>Bacillariophyta</taxon>
        <taxon>Mediophyceae</taxon>
        <taxon>Biddulphiophycidae</taxon>
        <taxon>Eupodiscales</taxon>
        <taxon>Odontellaceae</taxon>
        <taxon>Odontella</taxon>
    </lineage>
</organism>
<sequence length="570" mass="61101">MVPPEASANDNSAAGGLISMSATAYQSTNPAFAAMALGNKRNRRLRSVSGGGIVGPDGTTVPATTSRGPNKKKAASKSKKKESCDPNKPENQTIPIFLKKTYKMIDTCEPAIASWTPDGEMFVVKDPELFATTIIPQYFDHNKFSSFARQLNFYGFRKMQAKPIRNADFDADTAKHVTFYNEKFKRGRCDLLREIQRSTRGGASTLNADHQKEVETLKARITHLEQQVNDINEHFEEKLRTMELSMLGRMEQMLIAINHTQQQQQTTPSHTPTPTMATSSDQIQQQSQVPSGNNASNSMASMNSSQQNAPRQMSAGWDPLPYARSRENSGNSAGGVPSMGSGMGPNQSARPNQSMGSGMGQNRLIRAGMGQNHQMPPPAPVINGQAQGGPTLPPHPKQKQLKLPENLKPTAANPMRNPSVSEGLLRGLSTESAGLPPWEREFFRQLMIDNSRTASTSIGAALGGTSLGSVNETEPMASGPISDQAIESAIAAAAGAAGVPQLSKIGGMQPNSAVSNRNMGSGRQAAGLTLGNMPLSPADLSPSQSTNSLSSGDGNNMARQQHQPHHQQLH</sequence>
<feature type="compositionally biased region" description="Basic residues" evidence="8">
    <location>
        <begin position="69"/>
        <end position="80"/>
    </location>
</feature>
<dbReference type="InterPro" id="IPR000232">
    <property type="entry name" value="HSF_DNA-bd"/>
</dbReference>
<proteinExistence type="inferred from homology"/>
<feature type="compositionally biased region" description="Polar residues" evidence="8">
    <location>
        <begin position="509"/>
        <end position="521"/>
    </location>
</feature>
<evidence type="ECO:0000256" key="8">
    <source>
        <dbReference type="SAM" id="MobiDB-lite"/>
    </source>
</evidence>
<comment type="subcellular location">
    <subcellularLocation>
        <location evidence="1">Nucleus</location>
    </subcellularLocation>
</comment>
<feature type="region of interest" description="Disordered" evidence="8">
    <location>
        <begin position="46"/>
        <end position="90"/>
    </location>
</feature>
<gene>
    <name evidence="10" type="ORF">OAUR00152_LOCUS38614</name>
</gene>
<evidence type="ECO:0000256" key="3">
    <source>
        <dbReference type="ARBA" id="ARBA00023125"/>
    </source>
</evidence>
<protein>
    <recommendedName>
        <fullName evidence="9">HSF-type DNA-binding domain-containing protein</fullName>
    </recommendedName>
</protein>
<dbReference type="GO" id="GO:0003700">
    <property type="term" value="F:DNA-binding transcription factor activity"/>
    <property type="evidence" value="ECO:0007669"/>
    <property type="project" value="InterPro"/>
</dbReference>
<keyword evidence="2" id="KW-0805">Transcription regulation</keyword>
<dbReference type="PANTHER" id="PTHR10015:SF206">
    <property type="entry name" value="HSF-TYPE DNA-BINDING DOMAIN-CONTAINING PROTEIN"/>
    <property type="match status" value="1"/>
</dbReference>
<dbReference type="SMART" id="SM00415">
    <property type="entry name" value="HSF"/>
    <property type="match status" value="1"/>
</dbReference>
<dbReference type="InterPro" id="IPR036390">
    <property type="entry name" value="WH_DNA-bd_sf"/>
</dbReference>
<feature type="region of interest" description="Disordered" evidence="8">
    <location>
        <begin position="508"/>
        <end position="570"/>
    </location>
</feature>
<comment type="similarity">
    <text evidence="6">Belongs to the HSF family.</text>
</comment>
<feature type="compositionally biased region" description="Low complexity" evidence="8">
    <location>
        <begin position="293"/>
        <end position="309"/>
    </location>
</feature>
<evidence type="ECO:0000259" key="9">
    <source>
        <dbReference type="SMART" id="SM00415"/>
    </source>
</evidence>
<name>A0A7S4K3G1_9STRA</name>